<feature type="binding site" evidence="10">
    <location>
        <begin position="180"/>
        <end position="181"/>
    </location>
    <ligand>
        <name>substrate</name>
    </ligand>
</feature>
<comment type="function">
    <text evidence="10">Pyrophosphatase that catalyzes the hydrolysis of nucleoside triphosphates to their monophosphate derivatives, with a high preference for the non-canonical purine nucleotides XTP (xanthosine triphosphate), dITP (deoxyinosine triphosphate) and ITP. Seems to function as a house-cleaning enzyme that removes non-canonical purine nucleotides from the nucleotide pool, thus preventing their incorporation into DNA/RNA and avoiding chromosomal lesions.</text>
</comment>
<name>A0A2H0A762_9BACT</name>
<feature type="binding site" evidence="10">
    <location>
        <begin position="152"/>
        <end position="155"/>
    </location>
    <ligand>
        <name>substrate</name>
    </ligand>
</feature>
<evidence type="ECO:0000256" key="7">
    <source>
        <dbReference type="ARBA" id="ARBA00023080"/>
    </source>
</evidence>
<keyword evidence="3 10" id="KW-0479">Metal-binding</keyword>
<dbReference type="NCBIfam" id="NF011397">
    <property type="entry name" value="PRK14822.1"/>
    <property type="match status" value="1"/>
</dbReference>
<accession>A0A2H0A762</accession>
<dbReference type="SUPFAM" id="SSF52972">
    <property type="entry name" value="ITPase-like"/>
    <property type="match status" value="1"/>
</dbReference>
<dbReference type="GO" id="GO:0005829">
    <property type="term" value="C:cytosol"/>
    <property type="evidence" value="ECO:0007669"/>
    <property type="project" value="TreeGrafter"/>
</dbReference>
<sequence length="198" mass="21998">MKIVIASKNKGKIEEIKRYLSDTPIEVVSISEYPYLPEIIEDGHTFEENAAKKAIFVAEYTKEIALADDSGLEVDCLHGEPGVLSARFGGNNFDDSGRNQLLLERMKNIPLADRTAHFTCAIAIVDPGGWIKIVKGQCHGSIDCVQRGEQGFGYDPVFIPDGYTSTFAELGIEEKNKFSHRALALEKVRGVLRWSNYC</sequence>
<organism evidence="12 13">
    <name type="scientific">Candidatus Desantisbacteria bacterium CG23_combo_of_CG06-09_8_20_14_all_40_23</name>
    <dbReference type="NCBI Taxonomy" id="1974550"/>
    <lineage>
        <taxon>Bacteria</taxon>
        <taxon>Candidatus Desantisiibacteriota</taxon>
    </lineage>
</organism>
<evidence type="ECO:0000256" key="11">
    <source>
        <dbReference type="RuleBase" id="RU003781"/>
    </source>
</evidence>
<dbReference type="GO" id="GO:0046872">
    <property type="term" value="F:metal ion binding"/>
    <property type="evidence" value="ECO:0007669"/>
    <property type="project" value="UniProtKB-KW"/>
</dbReference>
<dbReference type="GO" id="GO:0036222">
    <property type="term" value="F:XTP diphosphatase activity"/>
    <property type="evidence" value="ECO:0007669"/>
    <property type="project" value="UniProtKB-UniRule"/>
</dbReference>
<feature type="binding site" evidence="10">
    <location>
        <begin position="7"/>
        <end position="12"/>
    </location>
    <ligand>
        <name>substrate</name>
    </ligand>
</feature>
<dbReference type="CDD" id="cd00515">
    <property type="entry name" value="HAM1"/>
    <property type="match status" value="1"/>
</dbReference>
<evidence type="ECO:0000313" key="13">
    <source>
        <dbReference type="Proteomes" id="UP000231067"/>
    </source>
</evidence>
<protein>
    <recommendedName>
        <fullName evidence="10">dITP/XTP pyrophosphatase</fullName>
        <ecNumber evidence="10">3.6.1.66</ecNumber>
    </recommendedName>
    <alternativeName>
        <fullName evidence="10">Non-canonical purine NTP pyrophosphatase</fullName>
    </alternativeName>
    <alternativeName>
        <fullName evidence="10">Non-standard purine NTP pyrophosphatase</fullName>
    </alternativeName>
    <alternativeName>
        <fullName evidence="10">Nucleoside-triphosphate diphosphatase</fullName>
    </alternativeName>
    <alternativeName>
        <fullName evidence="10">Nucleoside-triphosphate pyrophosphatase</fullName>
        <shortName evidence="10">NTPase</shortName>
    </alternativeName>
</protein>
<dbReference type="EMBL" id="PCSH01000072">
    <property type="protein sequence ID" value="PIP41282.1"/>
    <property type="molecule type" value="Genomic_DNA"/>
</dbReference>
<comment type="cofactor">
    <cofactor evidence="10">
        <name>Mg(2+)</name>
        <dbReference type="ChEBI" id="CHEBI:18420"/>
    </cofactor>
    <text evidence="10">Binds 1 Mg(2+) ion per subunit.</text>
</comment>
<evidence type="ECO:0000256" key="5">
    <source>
        <dbReference type="ARBA" id="ARBA00022801"/>
    </source>
</evidence>
<comment type="catalytic activity">
    <reaction evidence="8 10">
        <text>dITP + H2O = dIMP + diphosphate + H(+)</text>
        <dbReference type="Rhea" id="RHEA:28342"/>
        <dbReference type="ChEBI" id="CHEBI:15377"/>
        <dbReference type="ChEBI" id="CHEBI:15378"/>
        <dbReference type="ChEBI" id="CHEBI:33019"/>
        <dbReference type="ChEBI" id="CHEBI:61194"/>
        <dbReference type="ChEBI" id="CHEBI:61382"/>
        <dbReference type="EC" id="3.6.1.66"/>
    </reaction>
</comment>
<dbReference type="InterPro" id="IPR002637">
    <property type="entry name" value="RdgB/HAM1"/>
</dbReference>
<dbReference type="InterPro" id="IPR029001">
    <property type="entry name" value="ITPase-like_fam"/>
</dbReference>
<dbReference type="Proteomes" id="UP000231067">
    <property type="component" value="Unassembled WGS sequence"/>
</dbReference>
<evidence type="ECO:0000256" key="4">
    <source>
        <dbReference type="ARBA" id="ARBA00022741"/>
    </source>
</evidence>
<dbReference type="InterPro" id="IPR020922">
    <property type="entry name" value="dITP/XTP_pyrophosphatase"/>
</dbReference>
<dbReference type="FunFam" id="3.90.950.10:FF:000001">
    <property type="entry name" value="dITP/XTP pyrophosphatase"/>
    <property type="match status" value="1"/>
</dbReference>
<keyword evidence="5 10" id="KW-0378">Hydrolase</keyword>
<evidence type="ECO:0000256" key="10">
    <source>
        <dbReference type="HAMAP-Rule" id="MF_01405"/>
    </source>
</evidence>
<reference evidence="12 13" key="1">
    <citation type="submission" date="2017-09" db="EMBL/GenBank/DDBJ databases">
        <title>Depth-based differentiation of microbial function through sediment-hosted aquifers and enrichment of novel symbionts in the deep terrestrial subsurface.</title>
        <authorList>
            <person name="Probst A.J."/>
            <person name="Ladd B."/>
            <person name="Jarett J.K."/>
            <person name="Geller-Mcgrath D.E."/>
            <person name="Sieber C.M."/>
            <person name="Emerson J.B."/>
            <person name="Anantharaman K."/>
            <person name="Thomas B.C."/>
            <person name="Malmstrom R."/>
            <person name="Stieglmeier M."/>
            <person name="Klingl A."/>
            <person name="Woyke T."/>
            <person name="Ryan C.M."/>
            <person name="Banfield J.F."/>
        </authorList>
    </citation>
    <scope>NUCLEOTIDE SEQUENCE [LARGE SCALE GENOMIC DNA]</scope>
    <source>
        <strain evidence="12">CG23_combo_of_CG06-09_8_20_14_all_40_23</strain>
    </source>
</reference>
<evidence type="ECO:0000256" key="1">
    <source>
        <dbReference type="ARBA" id="ARBA00008023"/>
    </source>
</evidence>
<comment type="caution">
    <text evidence="10">Lacks conserved residue(s) required for the propagation of feature annotation.</text>
</comment>
<dbReference type="GO" id="GO:0035870">
    <property type="term" value="F:dITP diphosphatase activity"/>
    <property type="evidence" value="ECO:0007669"/>
    <property type="project" value="UniProtKB-UniRule"/>
</dbReference>
<dbReference type="AlphaFoldDB" id="A0A2H0A762"/>
<keyword evidence="6 10" id="KW-0460">Magnesium</keyword>
<comment type="similarity">
    <text evidence="1 10 11">Belongs to the HAM1 NTPase family.</text>
</comment>
<dbReference type="HAMAP" id="MF_01405">
    <property type="entry name" value="Non_canon_purine_NTPase"/>
    <property type="match status" value="1"/>
</dbReference>
<proteinExistence type="inferred from homology"/>
<dbReference type="Pfam" id="PF01725">
    <property type="entry name" value="Ham1p_like"/>
    <property type="match status" value="1"/>
</dbReference>
<evidence type="ECO:0000256" key="3">
    <source>
        <dbReference type="ARBA" id="ARBA00022723"/>
    </source>
</evidence>
<dbReference type="PANTHER" id="PTHR11067:SF9">
    <property type="entry name" value="INOSINE TRIPHOSPHATE PYROPHOSPHATASE"/>
    <property type="match status" value="1"/>
</dbReference>
<keyword evidence="7 10" id="KW-0546">Nucleotide metabolism</keyword>
<evidence type="ECO:0000256" key="2">
    <source>
        <dbReference type="ARBA" id="ARBA00011738"/>
    </source>
</evidence>
<feature type="active site" description="Proton acceptor" evidence="10">
    <location>
        <position position="69"/>
    </location>
</feature>
<comment type="catalytic activity">
    <reaction evidence="9 10">
        <text>XTP + H2O = XMP + diphosphate + H(+)</text>
        <dbReference type="Rhea" id="RHEA:28610"/>
        <dbReference type="ChEBI" id="CHEBI:15377"/>
        <dbReference type="ChEBI" id="CHEBI:15378"/>
        <dbReference type="ChEBI" id="CHEBI:33019"/>
        <dbReference type="ChEBI" id="CHEBI:57464"/>
        <dbReference type="ChEBI" id="CHEBI:61314"/>
        <dbReference type="EC" id="3.6.1.66"/>
    </reaction>
</comment>
<dbReference type="GO" id="GO:0036220">
    <property type="term" value="F:ITP diphosphatase activity"/>
    <property type="evidence" value="ECO:0007669"/>
    <property type="project" value="UniProtKB-UniRule"/>
</dbReference>
<evidence type="ECO:0000256" key="9">
    <source>
        <dbReference type="ARBA" id="ARBA00052017"/>
    </source>
</evidence>
<feature type="binding site" evidence="10">
    <location>
        <position position="69"/>
    </location>
    <ligand>
        <name>Mg(2+)</name>
        <dbReference type="ChEBI" id="CHEBI:18420"/>
    </ligand>
</feature>
<gene>
    <name evidence="12" type="ORF">COX18_03865</name>
</gene>
<keyword evidence="4 10" id="KW-0547">Nucleotide-binding</keyword>
<dbReference type="GO" id="GO:0017111">
    <property type="term" value="F:ribonucleoside triphosphate phosphatase activity"/>
    <property type="evidence" value="ECO:0007669"/>
    <property type="project" value="InterPro"/>
</dbReference>
<feature type="binding site" evidence="10">
    <location>
        <position position="175"/>
    </location>
    <ligand>
        <name>substrate</name>
    </ligand>
</feature>
<comment type="catalytic activity">
    <reaction evidence="10">
        <text>ITP + H2O = IMP + diphosphate + H(+)</text>
        <dbReference type="Rhea" id="RHEA:29399"/>
        <dbReference type="ChEBI" id="CHEBI:15377"/>
        <dbReference type="ChEBI" id="CHEBI:15378"/>
        <dbReference type="ChEBI" id="CHEBI:33019"/>
        <dbReference type="ChEBI" id="CHEBI:58053"/>
        <dbReference type="ChEBI" id="CHEBI:61402"/>
        <dbReference type="EC" id="3.6.1.66"/>
    </reaction>
</comment>
<comment type="subunit">
    <text evidence="2 10">Homodimer.</text>
</comment>
<dbReference type="PANTHER" id="PTHR11067">
    <property type="entry name" value="INOSINE TRIPHOSPHATE PYROPHOSPHATASE/HAM1 PROTEIN"/>
    <property type="match status" value="1"/>
</dbReference>
<dbReference type="NCBIfam" id="TIGR00042">
    <property type="entry name" value="RdgB/HAM1 family non-canonical purine NTP pyrophosphatase"/>
    <property type="match status" value="1"/>
</dbReference>
<dbReference type="Gene3D" id="3.90.950.10">
    <property type="match status" value="1"/>
</dbReference>
<dbReference type="EC" id="3.6.1.66" evidence="10"/>
<dbReference type="GO" id="GO:0009146">
    <property type="term" value="P:purine nucleoside triphosphate catabolic process"/>
    <property type="evidence" value="ECO:0007669"/>
    <property type="project" value="UniProtKB-UniRule"/>
</dbReference>
<dbReference type="GO" id="GO:0000166">
    <property type="term" value="F:nucleotide binding"/>
    <property type="evidence" value="ECO:0007669"/>
    <property type="project" value="UniProtKB-KW"/>
</dbReference>
<evidence type="ECO:0000313" key="12">
    <source>
        <dbReference type="EMBL" id="PIP41282.1"/>
    </source>
</evidence>
<comment type="caution">
    <text evidence="12">The sequence shown here is derived from an EMBL/GenBank/DDBJ whole genome shotgun (WGS) entry which is preliminary data.</text>
</comment>
<evidence type="ECO:0000256" key="8">
    <source>
        <dbReference type="ARBA" id="ARBA00051875"/>
    </source>
</evidence>
<evidence type="ECO:0000256" key="6">
    <source>
        <dbReference type="ARBA" id="ARBA00022842"/>
    </source>
</evidence>
<feature type="binding site" evidence="10">
    <location>
        <position position="70"/>
    </location>
    <ligand>
        <name>substrate</name>
    </ligand>
</feature>
<dbReference type="GO" id="GO:0009117">
    <property type="term" value="P:nucleotide metabolic process"/>
    <property type="evidence" value="ECO:0007669"/>
    <property type="project" value="UniProtKB-KW"/>
</dbReference>